<feature type="compositionally biased region" description="Low complexity" evidence="2">
    <location>
        <begin position="264"/>
        <end position="285"/>
    </location>
</feature>
<feature type="region of interest" description="Disordered" evidence="2">
    <location>
        <begin position="398"/>
        <end position="457"/>
    </location>
</feature>
<feature type="region of interest" description="Disordered" evidence="2">
    <location>
        <begin position="174"/>
        <end position="320"/>
    </location>
</feature>
<evidence type="ECO:0008006" key="5">
    <source>
        <dbReference type="Google" id="ProtNLM"/>
    </source>
</evidence>
<feature type="compositionally biased region" description="Low complexity" evidence="2">
    <location>
        <begin position="240"/>
        <end position="252"/>
    </location>
</feature>
<protein>
    <recommendedName>
        <fullName evidence="5">Secreted protein</fullName>
    </recommendedName>
</protein>
<evidence type="ECO:0000256" key="1">
    <source>
        <dbReference type="SAM" id="Coils"/>
    </source>
</evidence>
<feature type="compositionally biased region" description="Gly residues" evidence="2">
    <location>
        <begin position="302"/>
        <end position="312"/>
    </location>
</feature>
<accession>A0ABU7X1Z5</accession>
<gene>
    <name evidence="3" type="ORF">RB636_30120</name>
</gene>
<reference evidence="3 4" key="1">
    <citation type="submission" date="2023-08" db="EMBL/GenBank/DDBJ databases">
        <authorList>
            <person name="Sharma P."/>
            <person name="Verma V."/>
            <person name="Mohan M.K."/>
            <person name="Dubey A.K."/>
        </authorList>
    </citation>
    <scope>NUCLEOTIDE SEQUENCE [LARGE SCALE GENOMIC DNA]</scope>
    <source>
        <strain evidence="3 4">ADP4</strain>
    </source>
</reference>
<comment type="caution">
    <text evidence="3">The sequence shown here is derived from an EMBL/GenBank/DDBJ whole genome shotgun (WGS) entry which is preliminary data.</text>
</comment>
<sequence length="476" mass="47479">MTVAGASLACASGVWFVGDDLAQRVLATGAAAAAVTGSVLLRAWDRTAGKSVAELKNARVRDEWKTDERIAELETDLEESRGIRGKLDTKLRAKRAELARLRSEHAELLRRYATAETERASALEGRRLLAIETGTSAGELTAGAADGPDGNVPGVLTAGMYHRAAEALRQLPRNAARQTGGAQVRDGADGQGKPGAATERPDTERSAAQGPVRTAAVPEPGGRKAGGANPDGTHPGGSKAGASGSGASKPGASGRGGPNPDGPNPGASMPAASGAADAQAGTAEGAGRGRGRGSAELPDAGTGAGTGAGVGADAGSASGLRPVPVATAVVAPVRAARLPASRLQGGFDFFGTATGTGAVRDGAPQGGPGAGAPSTVTRRPKPVRQLEEDLADVVGDEAVAEQSALGRAHDGAPEPTAEKPGKPGKPEQAKPAATEKKAKTAEDEAADAANGEVIDLTVHDETEQIDLAELRSAVSS</sequence>
<evidence type="ECO:0000313" key="4">
    <source>
        <dbReference type="Proteomes" id="UP001348265"/>
    </source>
</evidence>
<dbReference type="RefSeq" id="WP_331788849.1">
    <property type="nucleotide sequence ID" value="NZ_JAVFKM010000019.1"/>
</dbReference>
<dbReference type="EMBL" id="JAVFKM010000019">
    <property type="protein sequence ID" value="MEF3117439.1"/>
    <property type="molecule type" value="Genomic_DNA"/>
</dbReference>
<feature type="region of interest" description="Disordered" evidence="2">
    <location>
        <begin position="358"/>
        <end position="382"/>
    </location>
</feature>
<keyword evidence="4" id="KW-1185">Reference proteome</keyword>
<name>A0ABU7X1Z5_9ACTN</name>
<proteinExistence type="predicted"/>
<keyword evidence="1" id="KW-0175">Coiled coil</keyword>
<evidence type="ECO:0000256" key="2">
    <source>
        <dbReference type="SAM" id="MobiDB-lite"/>
    </source>
</evidence>
<evidence type="ECO:0000313" key="3">
    <source>
        <dbReference type="EMBL" id="MEF3117439.1"/>
    </source>
</evidence>
<feature type="coiled-coil region" evidence="1">
    <location>
        <begin position="84"/>
        <end position="118"/>
    </location>
</feature>
<dbReference type="Proteomes" id="UP001348265">
    <property type="component" value="Unassembled WGS sequence"/>
</dbReference>
<feature type="compositionally biased region" description="Basic and acidic residues" evidence="2">
    <location>
        <begin position="407"/>
        <end position="442"/>
    </location>
</feature>
<organism evidence="3 4">
    <name type="scientific">Streptomyces chrestomyceticus</name>
    <dbReference type="NCBI Taxonomy" id="68185"/>
    <lineage>
        <taxon>Bacteria</taxon>
        <taxon>Bacillati</taxon>
        <taxon>Actinomycetota</taxon>
        <taxon>Actinomycetes</taxon>
        <taxon>Kitasatosporales</taxon>
        <taxon>Streptomycetaceae</taxon>
        <taxon>Streptomyces</taxon>
    </lineage>
</organism>